<evidence type="ECO:0000256" key="1">
    <source>
        <dbReference type="SAM" id="MobiDB-lite"/>
    </source>
</evidence>
<organism evidence="3 4">
    <name type="scientific">Zizania palustris</name>
    <name type="common">Northern wild rice</name>
    <dbReference type="NCBI Taxonomy" id="103762"/>
    <lineage>
        <taxon>Eukaryota</taxon>
        <taxon>Viridiplantae</taxon>
        <taxon>Streptophyta</taxon>
        <taxon>Embryophyta</taxon>
        <taxon>Tracheophyta</taxon>
        <taxon>Spermatophyta</taxon>
        <taxon>Magnoliopsida</taxon>
        <taxon>Liliopsida</taxon>
        <taxon>Poales</taxon>
        <taxon>Poaceae</taxon>
        <taxon>BOP clade</taxon>
        <taxon>Oryzoideae</taxon>
        <taxon>Oryzeae</taxon>
        <taxon>Zizaniinae</taxon>
        <taxon>Zizania</taxon>
    </lineage>
</organism>
<feature type="domain" description="DUF7788" evidence="2">
    <location>
        <begin position="68"/>
        <end position="202"/>
    </location>
</feature>
<dbReference type="AlphaFoldDB" id="A0A8J5VGX0"/>
<name>A0A8J5VGX0_ZIZPA</name>
<feature type="region of interest" description="Disordered" evidence="1">
    <location>
        <begin position="1"/>
        <end position="48"/>
    </location>
</feature>
<dbReference type="PANTHER" id="PTHR31373:SF25">
    <property type="entry name" value="OS02G0179600 PROTEIN"/>
    <property type="match status" value="1"/>
</dbReference>
<dbReference type="OrthoDB" id="684632at2759"/>
<proteinExistence type="predicted"/>
<dbReference type="InterPro" id="IPR056690">
    <property type="entry name" value="DUF7788"/>
</dbReference>
<protein>
    <recommendedName>
        <fullName evidence="2">DUF7788 domain-containing protein</fullName>
    </recommendedName>
</protein>
<dbReference type="Pfam" id="PF25043">
    <property type="entry name" value="DUF7788"/>
    <property type="match status" value="1"/>
</dbReference>
<dbReference type="InterPro" id="IPR011205">
    <property type="entry name" value="UCP015417_vWA"/>
</dbReference>
<keyword evidence="4" id="KW-1185">Reference proteome</keyword>
<evidence type="ECO:0000313" key="3">
    <source>
        <dbReference type="EMBL" id="KAG8070037.1"/>
    </source>
</evidence>
<gene>
    <name evidence="3" type="ORF">GUJ93_ZPchr0006g44854</name>
</gene>
<dbReference type="Proteomes" id="UP000729402">
    <property type="component" value="Unassembled WGS sequence"/>
</dbReference>
<reference evidence="3" key="1">
    <citation type="journal article" date="2021" name="bioRxiv">
        <title>Whole Genome Assembly and Annotation of Northern Wild Rice, Zizania palustris L., Supports a Whole Genome Duplication in the Zizania Genus.</title>
        <authorList>
            <person name="Haas M."/>
            <person name="Kono T."/>
            <person name="Macchietto M."/>
            <person name="Millas R."/>
            <person name="McGilp L."/>
            <person name="Shao M."/>
            <person name="Duquette J."/>
            <person name="Hirsch C.N."/>
            <person name="Kimball J."/>
        </authorList>
    </citation>
    <scope>NUCLEOTIDE SEQUENCE</scope>
    <source>
        <tissue evidence="3">Fresh leaf tissue</tissue>
    </source>
</reference>
<dbReference type="PANTHER" id="PTHR31373">
    <property type="entry name" value="OS06G0652100 PROTEIN"/>
    <property type="match status" value="1"/>
</dbReference>
<sequence length="223" mass="24563">MAIGHERTSRGRSVSPGREKRATCGHGGIAGRGAEPCGYKSHHPPLSTGEFVRERARRAALRVSLGSNKLHRIAGETLYEKVQFIRVMDWGMNTNFQAVFDKILEVAVGAGLTPERMVRRVLVFSDMEFDQASAQPWETDYEAIVRKFMAAGYGATVPEAVFWNLRDSKAVPVTSDQKGVALVSGFSKNLLKLFLDNSGIVSPRAVMEKAIAGQLYDKLAMFD</sequence>
<reference evidence="3" key="2">
    <citation type="submission" date="2021-02" db="EMBL/GenBank/DDBJ databases">
        <authorList>
            <person name="Kimball J.A."/>
            <person name="Haas M.W."/>
            <person name="Macchietto M."/>
            <person name="Kono T."/>
            <person name="Duquette J."/>
            <person name="Shao M."/>
        </authorList>
    </citation>
    <scope>NUCLEOTIDE SEQUENCE</scope>
    <source>
        <tissue evidence="3">Fresh leaf tissue</tissue>
    </source>
</reference>
<comment type="caution">
    <text evidence="3">The sequence shown here is derived from an EMBL/GenBank/DDBJ whole genome shotgun (WGS) entry which is preliminary data.</text>
</comment>
<dbReference type="EMBL" id="JAAALK010000283">
    <property type="protein sequence ID" value="KAG8070037.1"/>
    <property type="molecule type" value="Genomic_DNA"/>
</dbReference>
<accession>A0A8J5VGX0</accession>
<evidence type="ECO:0000313" key="4">
    <source>
        <dbReference type="Proteomes" id="UP000729402"/>
    </source>
</evidence>
<evidence type="ECO:0000259" key="2">
    <source>
        <dbReference type="Pfam" id="PF25043"/>
    </source>
</evidence>